<dbReference type="AlphaFoldDB" id="A0A843W025"/>
<dbReference type="OrthoDB" id="1110748at2759"/>
<keyword evidence="3" id="KW-1185">Reference proteome</keyword>
<reference evidence="2" key="1">
    <citation type="submission" date="2017-07" db="EMBL/GenBank/DDBJ databases">
        <title>Taro Niue Genome Assembly and Annotation.</title>
        <authorList>
            <person name="Atibalentja N."/>
            <person name="Keating K."/>
            <person name="Fields C.J."/>
        </authorList>
    </citation>
    <scope>NUCLEOTIDE SEQUENCE</scope>
    <source>
        <strain evidence="2">Niue_2</strain>
        <tissue evidence="2">Leaf</tissue>
    </source>
</reference>
<proteinExistence type="predicted"/>
<name>A0A843W025_COLES</name>
<sequence>SLCAARKEQARVVPPLRSCLSDDSATDLAWLADDDCVRFSPHRSRHDAVVTSYAAASPMRRHPLTGMVRYMISSSSSSSSSPPASDAQNNAGTTSASTTTPAWRSEVNRKNKGVQKIFHCAGTQAFADIRKVEFIHKK</sequence>
<evidence type="ECO:0000256" key="1">
    <source>
        <dbReference type="SAM" id="MobiDB-lite"/>
    </source>
</evidence>
<organism evidence="2 3">
    <name type="scientific">Colocasia esculenta</name>
    <name type="common">Wild taro</name>
    <name type="synonym">Arum esculentum</name>
    <dbReference type="NCBI Taxonomy" id="4460"/>
    <lineage>
        <taxon>Eukaryota</taxon>
        <taxon>Viridiplantae</taxon>
        <taxon>Streptophyta</taxon>
        <taxon>Embryophyta</taxon>
        <taxon>Tracheophyta</taxon>
        <taxon>Spermatophyta</taxon>
        <taxon>Magnoliopsida</taxon>
        <taxon>Liliopsida</taxon>
        <taxon>Araceae</taxon>
        <taxon>Aroideae</taxon>
        <taxon>Colocasieae</taxon>
        <taxon>Colocasia</taxon>
    </lineage>
</organism>
<feature type="non-terminal residue" evidence="2">
    <location>
        <position position="1"/>
    </location>
</feature>
<feature type="region of interest" description="Disordered" evidence="1">
    <location>
        <begin position="70"/>
        <end position="108"/>
    </location>
</feature>
<evidence type="ECO:0000313" key="2">
    <source>
        <dbReference type="EMBL" id="MQM03092.1"/>
    </source>
</evidence>
<feature type="non-terminal residue" evidence="2">
    <location>
        <position position="138"/>
    </location>
</feature>
<dbReference type="Proteomes" id="UP000652761">
    <property type="component" value="Unassembled WGS sequence"/>
</dbReference>
<dbReference type="EMBL" id="NMUH01002975">
    <property type="protein sequence ID" value="MQM03092.1"/>
    <property type="molecule type" value="Genomic_DNA"/>
</dbReference>
<comment type="caution">
    <text evidence="2">The sequence shown here is derived from an EMBL/GenBank/DDBJ whole genome shotgun (WGS) entry which is preliminary data.</text>
</comment>
<accession>A0A843W025</accession>
<protein>
    <submittedName>
        <fullName evidence="2">Uncharacterized protein</fullName>
    </submittedName>
</protein>
<gene>
    <name evidence="2" type="ORF">Taro_035861</name>
</gene>
<feature type="compositionally biased region" description="Low complexity" evidence="1">
    <location>
        <begin position="89"/>
        <end position="100"/>
    </location>
</feature>
<evidence type="ECO:0000313" key="3">
    <source>
        <dbReference type="Proteomes" id="UP000652761"/>
    </source>
</evidence>